<evidence type="ECO:0000256" key="13">
    <source>
        <dbReference type="HAMAP-Rule" id="MF_01026"/>
    </source>
</evidence>
<keyword evidence="10 13" id="KW-0456">Lyase</keyword>
<dbReference type="InterPro" id="IPR036008">
    <property type="entry name" value="Aconitase_4Fe-4S_dom"/>
</dbReference>
<reference evidence="15 16" key="1">
    <citation type="submission" date="2017-07" db="EMBL/GenBank/DDBJ databases">
        <title>Fictibacillus sp. nov. GDSW-R2A3 Genome sequencing and assembly.</title>
        <authorList>
            <person name="Mayilraj S."/>
        </authorList>
    </citation>
    <scope>NUCLEOTIDE SEQUENCE [LARGE SCALE GENOMIC DNA]</scope>
    <source>
        <strain evidence="15 16">GDSW-R2A3</strain>
    </source>
</reference>
<dbReference type="PANTHER" id="PTHR43822">
    <property type="entry name" value="HOMOACONITASE, MITOCHONDRIAL-RELATED"/>
    <property type="match status" value="1"/>
</dbReference>
<comment type="catalytic activity">
    <reaction evidence="12">
        <text>citrate = D-threo-isocitrate</text>
        <dbReference type="Rhea" id="RHEA:10336"/>
        <dbReference type="ChEBI" id="CHEBI:15562"/>
        <dbReference type="ChEBI" id="CHEBI:16947"/>
        <dbReference type="EC" id="4.2.1.3"/>
    </reaction>
</comment>
<evidence type="ECO:0000256" key="10">
    <source>
        <dbReference type="ARBA" id="ARBA00023239"/>
    </source>
</evidence>
<evidence type="ECO:0000256" key="2">
    <source>
        <dbReference type="ARBA" id="ARBA00002695"/>
    </source>
</evidence>
<dbReference type="GO" id="GO:0046872">
    <property type="term" value="F:metal ion binding"/>
    <property type="evidence" value="ECO:0007669"/>
    <property type="project" value="UniProtKB-KW"/>
</dbReference>
<dbReference type="SUPFAM" id="SSF53732">
    <property type="entry name" value="Aconitase iron-sulfur domain"/>
    <property type="match status" value="1"/>
</dbReference>
<evidence type="ECO:0000313" key="15">
    <source>
        <dbReference type="EMBL" id="OYD58097.1"/>
    </source>
</evidence>
<proteinExistence type="inferred from homology"/>
<name>A0A235FAY8_9BACL</name>
<accession>A0A235FAY8</accession>
<keyword evidence="7 13" id="KW-0479">Metal-binding</keyword>
<dbReference type="EMBL" id="NOII01000002">
    <property type="protein sequence ID" value="OYD58097.1"/>
    <property type="molecule type" value="Genomic_DNA"/>
</dbReference>
<keyword evidence="9 13" id="KW-0411">Iron-sulfur</keyword>
<evidence type="ECO:0000256" key="9">
    <source>
        <dbReference type="ARBA" id="ARBA00023014"/>
    </source>
</evidence>
<keyword evidence="11 13" id="KW-0100">Branched-chain amino acid biosynthesis</keyword>
<dbReference type="Gene3D" id="3.30.499.10">
    <property type="entry name" value="Aconitase, domain 3"/>
    <property type="match status" value="2"/>
</dbReference>
<dbReference type="InterPro" id="IPR050067">
    <property type="entry name" value="IPM_dehydratase_rel_enz"/>
</dbReference>
<evidence type="ECO:0000256" key="5">
    <source>
        <dbReference type="ARBA" id="ARBA00022485"/>
    </source>
</evidence>
<dbReference type="InterPro" id="IPR015931">
    <property type="entry name" value="Acnase/IPM_dHydase_lsu_aba_1/3"/>
</dbReference>
<keyword evidence="6 13" id="KW-0028">Amino-acid biosynthesis</keyword>
<dbReference type="EC" id="4.2.1.33" evidence="13"/>
<protein>
    <recommendedName>
        <fullName evidence="13">3-isopropylmalate dehydratase large subunit</fullName>
        <ecNumber evidence="13">4.2.1.33</ecNumber>
    </recommendedName>
    <alternativeName>
        <fullName evidence="13">Alpha-IPM isomerase</fullName>
        <shortName evidence="13">IPMI</shortName>
    </alternativeName>
    <alternativeName>
        <fullName evidence="13">Isopropylmalate isomerase</fullName>
    </alternativeName>
</protein>
<evidence type="ECO:0000256" key="12">
    <source>
        <dbReference type="ARBA" id="ARBA00023501"/>
    </source>
</evidence>
<dbReference type="InterPro" id="IPR004430">
    <property type="entry name" value="3-IsopropMal_deHydase_lsu"/>
</dbReference>
<dbReference type="Pfam" id="PF00330">
    <property type="entry name" value="Aconitase"/>
    <property type="match status" value="1"/>
</dbReference>
<keyword evidence="16" id="KW-1185">Reference proteome</keyword>
<dbReference type="PRINTS" id="PR00415">
    <property type="entry name" value="ACONITASE"/>
</dbReference>
<dbReference type="NCBIfam" id="NF004016">
    <property type="entry name" value="PRK05478.1"/>
    <property type="match status" value="1"/>
</dbReference>
<keyword evidence="8 13" id="KW-0408">Iron</keyword>
<dbReference type="PROSITE" id="PS01244">
    <property type="entry name" value="ACONITASE_2"/>
    <property type="match status" value="1"/>
</dbReference>
<dbReference type="GO" id="GO:0009098">
    <property type="term" value="P:L-leucine biosynthetic process"/>
    <property type="evidence" value="ECO:0007669"/>
    <property type="project" value="UniProtKB-UniRule"/>
</dbReference>
<dbReference type="UniPathway" id="UPA00048">
    <property type="reaction ID" value="UER00071"/>
</dbReference>
<dbReference type="RefSeq" id="WP_094252166.1">
    <property type="nucleotide sequence ID" value="NZ_JBHLXL010000001.1"/>
</dbReference>
<feature type="binding site" evidence="13">
    <location>
        <position position="346"/>
    </location>
    <ligand>
        <name>[4Fe-4S] cluster</name>
        <dbReference type="ChEBI" id="CHEBI:49883"/>
    </ligand>
</feature>
<dbReference type="InterPro" id="IPR033941">
    <property type="entry name" value="IPMI_cat"/>
</dbReference>
<dbReference type="PANTHER" id="PTHR43822:SF9">
    <property type="entry name" value="3-ISOPROPYLMALATE DEHYDRATASE"/>
    <property type="match status" value="1"/>
</dbReference>
<evidence type="ECO:0000256" key="7">
    <source>
        <dbReference type="ARBA" id="ARBA00022723"/>
    </source>
</evidence>
<comment type="caution">
    <text evidence="15">The sequence shown here is derived from an EMBL/GenBank/DDBJ whole genome shotgun (WGS) entry which is preliminary data.</text>
</comment>
<feature type="binding site" evidence="13">
    <location>
        <position position="409"/>
    </location>
    <ligand>
        <name>[4Fe-4S] cluster</name>
        <dbReference type="ChEBI" id="CHEBI:49883"/>
    </ligand>
</feature>
<comment type="similarity">
    <text evidence="13">Belongs to the aconitase/IPM isomerase family. LeuC type 1 subfamily.</text>
</comment>
<evidence type="ECO:0000256" key="3">
    <source>
        <dbReference type="ARBA" id="ARBA00004729"/>
    </source>
</evidence>
<dbReference type="NCBIfam" id="NF009116">
    <property type="entry name" value="PRK12466.1"/>
    <property type="match status" value="1"/>
</dbReference>
<feature type="domain" description="Aconitase/3-isopropylmalate dehydratase large subunit alpha/beta/alpha" evidence="14">
    <location>
        <begin position="7"/>
        <end position="456"/>
    </location>
</feature>
<dbReference type="FunFam" id="3.30.499.10:FF:000007">
    <property type="entry name" value="3-isopropylmalate dehydratase large subunit"/>
    <property type="match status" value="1"/>
</dbReference>
<evidence type="ECO:0000256" key="8">
    <source>
        <dbReference type="ARBA" id="ARBA00023004"/>
    </source>
</evidence>
<dbReference type="GO" id="GO:0051539">
    <property type="term" value="F:4 iron, 4 sulfur cluster binding"/>
    <property type="evidence" value="ECO:0007669"/>
    <property type="project" value="UniProtKB-KW"/>
</dbReference>
<feature type="binding site" evidence="13">
    <location>
        <position position="406"/>
    </location>
    <ligand>
        <name>[4Fe-4S] cluster</name>
        <dbReference type="ChEBI" id="CHEBI:49883"/>
    </ligand>
</feature>
<dbReference type="HAMAP" id="MF_01026">
    <property type="entry name" value="LeuC_type1"/>
    <property type="match status" value="1"/>
</dbReference>
<comment type="function">
    <text evidence="2 13">Catalyzes the isomerization between 2-isopropylmalate and 3-isopropylmalate, via the formation of 2-isopropylmaleate.</text>
</comment>
<dbReference type="PROSITE" id="PS00450">
    <property type="entry name" value="ACONITASE_1"/>
    <property type="match status" value="1"/>
</dbReference>
<dbReference type="GO" id="GO:0003861">
    <property type="term" value="F:3-isopropylmalate dehydratase activity"/>
    <property type="evidence" value="ECO:0007669"/>
    <property type="project" value="UniProtKB-UniRule"/>
</dbReference>
<dbReference type="OrthoDB" id="9802769at2"/>
<dbReference type="CDD" id="cd01583">
    <property type="entry name" value="IPMI"/>
    <property type="match status" value="1"/>
</dbReference>
<dbReference type="InterPro" id="IPR018136">
    <property type="entry name" value="Aconitase_4Fe-4S_BS"/>
</dbReference>
<sequence>MGKTIVQKIWENHLVAAEEGRPDLLYIDLHLLHEVTSPQAFDGLREKGRTVRRPELCFAVMDHNVPTINRSVIEDETARKQLAALETNCREFGIKLAGLDSEEQGIVHVTGPELGLTWPGKTVVCGDSHTSTHGAFGALAFGIGTSEVEHVLACQSLYQKRPKVLEVHVSGKRPFGVTAKDIILNFIAQNGTNAGTGFVIEFTGDTIAELTMEERMTVCNMAIEAGAKAGLISPDETTFRYLKDRKYAPKDSEFEKYKQQWSGLASDQDAVYDKTIKMDAADIAPMVTWGTNPGMAVPITGHVPDVSGTDSKYKADEIRHAASYMGLSPGEQLEGIPVQHVFIGSCTNARLSDLRDAANVIKGKKVSSGVRALVVPGSQSVKRAAEKEGLHEIFLNAGFEWRESGCSMCLGMNPDIVPQGERCASTSNRNFEGRQGKGARTHLVSPVMAAAAAVEGHLADVRKLSIQEEVLHATL</sequence>
<comment type="cofactor">
    <cofactor evidence="13">
        <name>[4Fe-4S] cluster</name>
        <dbReference type="ChEBI" id="CHEBI:49883"/>
    </cofactor>
    <text evidence="13">Binds 1 [4Fe-4S] cluster per subunit.</text>
</comment>
<gene>
    <name evidence="13 15" type="primary">leuC</name>
    <name evidence="15" type="ORF">CGZ90_09435</name>
</gene>
<organism evidence="15 16">
    <name type="scientific">Fictibacillus aquaticus</name>
    <dbReference type="NCBI Taxonomy" id="2021314"/>
    <lineage>
        <taxon>Bacteria</taxon>
        <taxon>Bacillati</taxon>
        <taxon>Bacillota</taxon>
        <taxon>Bacilli</taxon>
        <taxon>Bacillales</taxon>
        <taxon>Fictibacillaceae</taxon>
        <taxon>Fictibacillus</taxon>
    </lineage>
</organism>
<dbReference type="NCBIfam" id="TIGR00170">
    <property type="entry name" value="leuC"/>
    <property type="match status" value="1"/>
</dbReference>
<evidence type="ECO:0000313" key="16">
    <source>
        <dbReference type="Proteomes" id="UP000215059"/>
    </source>
</evidence>
<dbReference type="GO" id="GO:0003994">
    <property type="term" value="F:aconitate hydratase activity"/>
    <property type="evidence" value="ECO:0007669"/>
    <property type="project" value="UniProtKB-EC"/>
</dbReference>
<evidence type="ECO:0000256" key="11">
    <source>
        <dbReference type="ARBA" id="ARBA00023304"/>
    </source>
</evidence>
<comment type="pathway">
    <text evidence="3 13">Amino-acid biosynthesis; L-leucine biosynthesis; L-leucine from 3-methyl-2-oxobutanoate: step 2/4.</text>
</comment>
<keyword evidence="4 13" id="KW-0432">Leucine biosynthesis</keyword>
<evidence type="ECO:0000259" key="14">
    <source>
        <dbReference type="Pfam" id="PF00330"/>
    </source>
</evidence>
<evidence type="ECO:0000256" key="6">
    <source>
        <dbReference type="ARBA" id="ARBA00022605"/>
    </source>
</evidence>
<comment type="catalytic activity">
    <reaction evidence="1 13">
        <text>(2R,3S)-3-isopropylmalate = (2S)-2-isopropylmalate</text>
        <dbReference type="Rhea" id="RHEA:32287"/>
        <dbReference type="ChEBI" id="CHEBI:1178"/>
        <dbReference type="ChEBI" id="CHEBI:35121"/>
        <dbReference type="EC" id="4.2.1.33"/>
    </reaction>
</comment>
<dbReference type="InterPro" id="IPR001030">
    <property type="entry name" value="Acoase/IPM_deHydtase_lsu_aba"/>
</dbReference>
<comment type="subunit">
    <text evidence="13">Heterodimer of LeuC and LeuD.</text>
</comment>
<evidence type="ECO:0000256" key="1">
    <source>
        <dbReference type="ARBA" id="ARBA00000491"/>
    </source>
</evidence>
<dbReference type="Proteomes" id="UP000215059">
    <property type="component" value="Unassembled WGS sequence"/>
</dbReference>
<evidence type="ECO:0000256" key="4">
    <source>
        <dbReference type="ARBA" id="ARBA00022430"/>
    </source>
</evidence>
<dbReference type="AlphaFoldDB" id="A0A235FAY8"/>
<keyword evidence="5 13" id="KW-0004">4Fe-4S</keyword>